<dbReference type="GO" id="GO:0051082">
    <property type="term" value="F:unfolded protein binding"/>
    <property type="evidence" value="ECO:0007669"/>
    <property type="project" value="TreeGrafter"/>
</dbReference>
<comment type="similarity">
    <text evidence="2">Belongs to the CIA30 family.</text>
</comment>
<dbReference type="GeneID" id="107269054"/>
<evidence type="ECO:0000313" key="6">
    <source>
        <dbReference type="Proteomes" id="UP000694920"/>
    </source>
</evidence>
<dbReference type="CTD" id="100034914"/>
<dbReference type="GO" id="GO:0006120">
    <property type="term" value="P:mitochondrial electron transport, NADH to ubiquinone"/>
    <property type="evidence" value="ECO:0007669"/>
    <property type="project" value="TreeGrafter"/>
</dbReference>
<feature type="domain" description="NADH:ubiquinone oxidoreductase intermediate-associated protein 30" evidence="5">
    <location>
        <begin position="100"/>
        <end position="269"/>
    </location>
</feature>
<sequence>MNPRILQLLVFNVKTGRREFHITKCLSRFFEKDPKGGYPKVYDRLEKSDTSTLGKIRTGYQQIVEEFSLLKDEIKELSFMDPTIGLKEYAVDVKWKFHDNPKALKEWVITCDSDYNAGFSTVSLELSPGGKGLFTGYLDTKLPKDGKLKRTGYCNMKSLPPRKAFQREEPFDWGMYTHIVLKVRGDGRSYMLGITTKVSYDLMWHDVYMFPMYTRGGPYWQYVRIPFSKFFMSSKGRIQDKQASIPLHEVRTFGITIADAIPGSYRLEIDYIGLQYDPSHEEEFAYESYRVDPFILV</sequence>
<protein>
    <submittedName>
        <fullName evidence="7">Complex I intermediate-associated protein 30, mitochondrial</fullName>
    </submittedName>
</protein>
<dbReference type="InterPro" id="IPR013857">
    <property type="entry name" value="NADH-UbQ_OxRdtase-assoc_prot30"/>
</dbReference>
<keyword evidence="6" id="KW-1185">Reference proteome</keyword>
<proteinExistence type="inferred from homology"/>
<dbReference type="InterPro" id="IPR039131">
    <property type="entry name" value="NDUFAF1"/>
</dbReference>
<dbReference type="GO" id="GO:0005739">
    <property type="term" value="C:mitochondrion"/>
    <property type="evidence" value="ECO:0007669"/>
    <property type="project" value="UniProtKB-SubCell"/>
</dbReference>
<accession>A0AAJ7BZ34</accession>
<keyword evidence="3" id="KW-0496">Mitochondrion</keyword>
<evidence type="ECO:0000259" key="5">
    <source>
        <dbReference type="Pfam" id="PF08547"/>
    </source>
</evidence>
<keyword evidence="4" id="KW-0143">Chaperone</keyword>
<dbReference type="Proteomes" id="UP000694920">
    <property type="component" value="Unplaced"/>
</dbReference>
<name>A0AAJ7BZ34_CEPCN</name>
<dbReference type="PANTHER" id="PTHR13194:SF18">
    <property type="entry name" value="COMPLEX I INTERMEDIATE-ASSOCIATED PROTEIN 30, MITOCHONDRIAL"/>
    <property type="match status" value="1"/>
</dbReference>
<dbReference type="RefSeq" id="XP_015597964.1">
    <property type="nucleotide sequence ID" value="XM_015742478.2"/>
</dbReference>
<evidence type="ECO:0000256" key="4">
    <source>
        <dbReference type="ARBA" id="ARBA00023186"/>
    </source>
</evidence>
<dbReference type="SUPFAM" id="SSF49785">
    <property type="entry name" value="Galactose-binding domain-like"/>
    <property type="match status" value="1"/>
</dbReference>
<gene>
    <name evidence="7" type="primary">LOC107269054</name>
</gene>
<comment type="subcellular location">
    <subcellularLocation>
        <location evidence="1">Mitochondrion</location>
    </subcellularLocation>
</comment>
<organism evidence="6 7">
    <name type="scientific">Cephus cinctus</name>
    <name type="common">Wheat stem sawfly</name>
    <dbReference type="NCBI Taxonomy" id="211228"/>
    <lineage>
        <taxon>Eukaryota</taxon>
        <taxon>Metazoa</taxon>
        <taxon>Ecdysozoa</taxon>
        <taxon>Arthropoda</taxon>
        <taxon>Hexapoda</taxon>
        <taxon>Insecta</taxon>
        <taxon>Pterygota</taxon>
        <taxon>Neoptera</taxon>
        <taxon>Endopterygota</taxon>
        <taxon>Hymenoptera</taxon>
        <taxon>Cephoidea</taxon>
        <taxon>Cephidae</taxon>
        <taxon>Cephus</taxon>
    </lineage>
</organism>
<dbReference type="Pfam" id="PF08547">
    <property type="entry name" value="CIA30"/>
    <property type="match status" value="1"/>
</dbReference>
<evidence type="ECO:0000256" key="1">
    <source>
        <dbReference type="ARBA" id="ARBA00004173"/>
    </source>
</evidence>
<evidence type="ECO:0000256" key="2">
    <source>
        <dbReference type="ARBA" id="ARBA00007884"/>
    </source>
</evidence>
<dbReference type="PANTHER" id="PTHR13194">
    <property type="entry name" value="COMPLEX I INTERMEDIATE-ASSOCIATED PROTEIN 30"/>
    <property type="match status" value="1"/>
</dbReference>
<dbReference type="GO" id="GO:0032981">
    <property type="term" value="P:mitochondrial respiratory chain complex I assembly"/>
    <property type="evidence" value="ECO:0007669"/>
    <property type="project" value="TreeGrafter"/>
</dbReference>
<evidence type="ECO:0000256" key="3">
    <source>
        <dbReference type="ARBA" id="ARBA00023128"/>
    </source>
</evidence>
<dbReference type="KEGG" id="ccin:107269054"/>
<evidence type="ECO:0000313" key="7">
    <source>
        <dbReference type="RefSeq" id="XP_015597964.1"/>
    </source>
</evidence>
<dbReference type="AlphaFoldDB" id="A0AAJ7BZ34"/>
<reference evidence="7" key="1">
    <citation type="submission" date="2025-08" db="UniProtKB">
        <authorList>
            <consortium name="RefSeq"/>
        </authorList>
    </citation>
    <scope>IDENTIFICATION</scope>
</reference>
<dbReference type="InterPro" id="IPR008979">
    <property type="entry name" value="Galactose-bd-like_sf"/>
</dbReference>